<accession>A0A2R8AR00</accession>
<dbReference type="Proteomes" id="UP000244904">
    <property type="component" value="Unassembled WGS sequence"/>
</dbReference>
<evidence type="ECO:0000313" key="2">
    <source>
        <dbReference type="Proteomes" id="UP000244904"/>
    </source>
</evidence>
<organism evidence="1 2">
    <name type="scientific">Pseudoprimorskyibacter insulae</name>
    <dbReference type="NCBI Taxonomy" id="1695997"/>
    <lineage>
        <taxon>Bacteria</taxon>
        <taxon>Pseudomonadati</taxon>
        <taxon>Pseudomonadota</taxon>
        <taxon>Alphaproteobacteria</taxon>
        <taxon>Rhodobacterales</taxon>
        <taxon>Paracoccaceae</taxon>
        <taxon>Pseudoprimorskyibacter</taxon>
    </lineage>
</organism>
<gene>
    <name evidence="1" type="ORF">PRI8871_00859</name>
</gene>
<proteinExistence type="predicted"/>
<keyword evidence="2" id="KW-1185">Reference proteome</keyword>
<dbReference type="OrthoDB" id="7872359at2"/>
<reference evidence="2" key="1">
    <citation type="submission" date="2018-03" db="EMBL/GenBank/DDBJ databases">
        <authorList>
            <person name="Rodrigo-Torres L."/>
            <person name="Arahal R. D."/>
            <person name="Lucena T."/>
        </authorList>
    </citation>
    <scope>NUCLEOTIDE SEQUENCE [LARGE SCALE GENOMIC DNA]</scope>
    <source>
        <strain evidence="2">CECT 8871</strain>
    </source>
</reference>
<dbReference type="RefSeq" id="WP_108884922.1">
    <property type="nucleotide sequence ID" value="NZ_OMOJ01000001.1"/>
</dbReference>
<protein>
    <submittedName>
        <fullName evidence="1">Uncharacterized protein</fullName>
    </submittedName>
</protein>
<name>A0A2R8AR00_9RHOB</name>
<dbReference type="EMBL" id="OMOJ01000001">
    <property type="protein sequence ID" value="SPF78264.1"/>
    <property type="molecule type" value="Genomic_DNA"/>
</dbReference>
<dbReference type="AlphaFoldDB" id="A0A2R8AR00"/>
<sequence>MRYFFILSLLAACSTGPNLPPITQAPAEGTGDYPRLVPLETLLNTPDPQITPDFTASMQSRVAALKARAARLRAIRM</sequence>
<evidence type="ECO:0000313" key="1">
    <source>
        <dbReference type="EMBL" id="SPF78264.1"/>
    </source>
</evidence>